<dbReference type="InterPro" id="IPR001296">
    <property type="entry name" value="Glyco_trans_1"/>
</dbReference>
<keyword evidence="3" id="KW-0808">Transferase</keyword>
<protein>
    <submittedName>
        <fullName evidence="3">Glycosyltransferase family 4 protein</fullName>
        <ecNumber evidence="3">2.4.-.-</ecNumber>
    </submittedName>
</protein>
<evidence type="ECO:0000259" key="2">
    <source>
        <dbReference type="Pfam" id="PF13439"/>
    </source>
</evidence>
<comment type="caution">
    <text evidence="3">The sequence shown here is derived from an EMBL/GenBank/DDBJ whole genome shotgun (WGS) entry which is preliminary data.</text>
</comment>
<dbReference type="RefSeq" id="WP_270880837.1">
    <property type="nucleotide sequence ID" value="NZ_JAQFVF010000038.1"/>
</dbReference>
<gene>
    <name evidence="3" type="ORF">ACFPOG_30080</name>
</gene>
<dbReference type="EMBL" id="JBHSMJ010000054">
    <property type="protein sequence ID" value="MFC5452458.1"/>
    <property type="molecule type" value="Genomic_DNA"/>
</dbReference>
<name>A0ABW0KG70_9BACL</name>
<dbReference type="Pfam" id="PF13439">
    <property type="entry name" value="Glyco_transf_4"/>
    <property type="match status" value="1"/>
</dbReference>
<dbReference type="EC" id="2.4.-.-" evidence="3"/>
<dbReference type="Proteomes" id="UP001596044">
    <property type="component" value="Unassembled WGS sequence"/>
</dbReference>
<dbReference type="GO" id="GO:0016757">
    <property type="term" value="F:glycosyltransferase activity"/>
    <property type="evidence" value="ECO:0007669"/>
    <property type="project" value="UniProtKB-KW"/>
</dbReference>
<feature type="domain" description="Glycosyltransferase subfamily 4-like N-terminal" evidence="2">
    <location>
        <begin position="21"/>
        <end position="168"/>
    </location>
</feature>
<sequence length="364" mass="41219">MRILIIAPEQIPVPPPVGGSVEHCIFQIAKKISSKHSVTIVSRWRSGFPKKSIHGHITIIRVPGSTKKAYLNNVLQYIRYHRYDVIQIDNRPRFIPVIRRTFPHSKISLFLHSTTFISPPMTSVRQAASDLKYANLIIGNSRSLRSYLIKTFPSQSHKVRFVHLGVDLHAFRPRKMRKAKGRSFVILFAGRLIPRKGIPVLIKAVKIVRKTVPNARLSIAGGTGDPSYRLHLRRLASKLKIPVTFKGYVSRRSMPRFYNSGDCFVCPSQRHEAFGLVNVEAMASGTPVVASRNGGIPEIIQHQRNGLLVTKYTSPSAFAKQILIIARNRKKAKKLVRQARIDVQQRFSWRLTAKQLTGIYASKR</sequence>
<dbReference type="InterPro" id="IPR050194">
    <property type="entry name" value="Glycosyltransferase_grp1"/>
</dbReference>
<keyword evidence="3" id="KW-0328">Glycosyltransferase</keyword>
<dbReference type="Gene3D" id="3.40.50.2000">
    <property type="entry name" value="Glycogen Phosphorylase B"/>
    <property type="match status" value="2"/>
</dbReference>
<reference evidence="4" key="1">
    <citation type="journal article" date="2019" name="Int. J. Syst. Evol. Microbiol.">
        <title>The Global Catalogue of Microorganisms (GCM) 10K type strain sequencing project: providing services to taxonomists for standard genome sequencing and annotation.</title>
        <authorList>
            <consortium name="The Broad Institute Genomics Platform"/>
            <consortium name="The Broad Institute Genome Sequencing Center for Infectious Disease"/>
            <person name="Wu L."/>
            <person name="Ma J."/>
        </authorList>
    </citation>
    <scope>NUCLEOTIDE SEQUENCE [LARGE SCALE GENOMIC DNA]</scope>
    <source>
        <strain evidence="4">KACC 11904</strain>
    </source>
</reference>
<feature type="domain" description="Glycosyl transferase family 1" evidence="1">
    <location>
        <begin position="178"/>
        <end position="340"/>
    </location>
</feature>
<dbReference type="CDD" id="cd03801">
    <property type="entry name" value="GT4_PimA-like"/>
    <property type="match status" value="1"/>
</dbReference>
<dbReference type="InterPro" id="IPR028098">
    <property type="entry name" value="Glyco_trans_4-like_N"/>
</dbReference>
<keyword evidence="4" id="KW-1185">Reference proteome</keyword>
<dbReference type="SUPFAM" id="SSF53756">
    <property type="entry name" value="UDP-Glycosyltransferase/glycogen phosphorylase"/>
    <property type="match status" value="1"/>
</dbReference>
<evidence type="ECO:0000259" key="1">
    <source>
        <dbReference type="Pfam" id="PF00534"/>
    </source>
</evidence>
<dbReference type="Pfam" id="PF00534">
    <property type="entry name" value="Glycos_transf_1"/>
    <property type="match status" value="1"/>
</dbReference>
<dbReference type="PANTHER" id="PTHR45947:SF3">
    <property type="entry name" value="SULFOQUINOVOSYL TRANSFERASE SQD2"/>
    <property type="match status" value="1"/>
</dbReference>
<accession>A0ABW0KG70</accession>
<evidence type="ECO:0000313" key="3">
    <source>
        <dbReference type="EMBL" id="MFC5452458.1"/>
    </source>
</evidence>
<organism evidence="3 4">
    <name type="scientific">Paenibacillus aestuarii</name>
    <dbReference type="NCBI Taxonomy" id="516965"/>
    <lineage>
        <taxon>Bacteria</taxon>
        <taxon>Bacillati</taxon>
        <taxon>Bacillota</taxon>
        <taxon>Bacilli</taxon>
        <taxon>Bacillales</taxon>
        <taxon>Paenibacillaceae</taxon>
        <taxon>Paenibacillus</taxon>
    </lineage>
</organism>
<proteinExistence type="predicted"/>
<dbReference type="PANTHER" id="PTHR45947">
    <property type="entry name" value="SULFOQUINOVOSYL TRANSFERASE SQD2"/>
    <property type="match status" value="1"/>
</dbReference>
<evidence type="ECO:0000313" key="4">
    <source>
        <dbReference type="Proteomes" id="UP001596044"/>
    </source>
</evidence>